<name>A0A2Z6NN81_TRISU</name>
<dbReference type="SUPFAM" id="SSF53098">
    <property type="entry name" value="Ribonuclease H-like"/>
    <property type="match status" value="1"/>
</dbReference>
<evidence type="ECO:0008006" key="5">
    <source>
        <dbReference type="Google" id="ProtNLM"/>
    </source>
</evidence>
<evidence type="ECO:0000259" key="1">
    <source>
        <dbReference type="Pfam" id="PF13456"/>
    </source>
</evidence>
<organism evidence="3 4">
    <name type="scientific">Trifolium subterraneum</name>
    <name type="common">Subterranean clover</name>
    <dbReference type="NCBI Taxonomy" id="3900"/>
    <lineage>
        <taxon>Eukaryota</taxon>
        <taxon>Viridiplantae</taxon>
        <taxon>Streptophyta</taxon>
        <taxon>Embryophyta</taxon>
        <taxon>Tracheophyta</taxon>
        <taxon>Spermatophyta</taxon>
        <taxon>Magnoliopsida</taxon>
        <taxon>eudicotyledons</taxon>
        <taxon>Gunneridae</taxon>
        <taxon>Pentapetalae</taxon>
        <taxon>rosids</taxon>
        <taxon>fabids</taxon>
        <taxon>Fabales</taxon>
        <taxon>Fabaceae</taxon>
        <taxon>Papilionoideae</taxon>
        <taxon>50 kb inversion clade</taxon>
        <taxon>NPAAA clade</taxon>
        <taxon>Hologalegina</taxon>
        <taxon>IRL clade</taxon>
        <taxon>Trifolieae</taxon>
        <taxon>Trifolium</taxon>
    </lineage>
</organism>
<dbReference type="PANTHER" id="PTHR33116">
    <property type="entry name" value="REVERSE TRANSCRIPTASE ZINC-BINDING DOMAIN-CONTAINING PROTEIN-RELATED-RELATED"/>
    <property type="match status" value="1"/>
</dbReference>
<evidence type="ECO:0000313" key="4">
    <source>
        <dbReference type="Proteomes" id="UP000242715"/>
    </source>
</evidence>
<feature type="domain" description="RNase H type-1" evidence="1">
    <location>
        <begin position="652"/>
        <end position="767"/>
    </location>
</feature>
<dbReference type="Gene3D" id="3.30.420.10">
    <property type="entry name" value="Ribonuclease H-like superfamily/Ribonuclease H"/>
    <property type="match status" value="1"/>
</dbReference>
<dbReference type="AlphaFoldDB" id="A0A2Z6NN81"/>
<dbReference type="Pfam" id="PF13966">
    <property type="entry name" value="zf-RVT"/>
    <property type="match status" value="1"/>
</dbReference>
<dbReference type="InterPro" id="IPR002156">
    <property type="entry name" value="RNaseH_domain"/>
</dbReference>
<accession>A0A2Z6NN81</accession>
<dbReference type="InterPro" id="IPR044730">
    <property type="entry name" value="RNase_H-like_dom_plant"/>
</dbReference>
<reference evidence="4" key="1">
    <citation type="journal article" date="2017" name="Front. Plant Sci.">
        <title>Climate Clever Clovers: New Paradigm to Reduce the Environmental Footprint of Ruminants by Breeding Low Methanogenic Forages Utilizing Haplotype Variation.</title>
        <authorList>
            <person name="Kaur P."/>
            <person name="Appels R."/>
            <person name="Bayer P.E."/>
            <person name="Keeble-Gagnere G."/>
            <person name="Wang J."/>
            <person name="Hirakawa H."/>
            <person name="Shirasawa K."/>
            <person name="Vercoe P."/>
            <person name="Stefanova K."/>
            <person name="Durmic Z."/>
            <person name="Nichols P."/>
            <person name="Revell C."/>
            <person name="Isobe S.N."/>
            <person name="Edwards D."/>
            <person name="Erskine W."/>
        </authorList>
    </citation>
    <scope>NUCLEOTIDE SEQUENCE [LARGE SCALE GENOMIC DNA]</scope>
    <source>
        <strain evidence="4">cv. Daliak</strain>
    </source>
</reference>
<dbReference type="GO" id="GO:0004523">
    <property type="term" value="F:RNA-DNA hybrid ribonuclease activity"/>
    <property type="evidence" value="ECO:0007669"/>
    <property type="project" value="InterPro"/>
</dbReference>
<keyword evidence="4" id="KW-1185">Reference proteome</keyword>
<dbReference type="InterPro" id="IPR012337">
    <property type="entry name" value="RNaseH-like_sf"/>
</dbReference>
<dbReference type="CDD" id="cd06222">
    <property type="entry name" value="RNase_H_like"/>
    <property type="match status" value="1"/>
</dbReference>
<evidence type="ECO:0000259" key="2">
    <source>
        <dbReference type="Pfam" id="PF13966"/>
    </source>
</evidence>
<dbReference type="GO" id="GO:0003676">
    <property type="term" value="F:nucleic acid binding"/>
    <property type="evidence" value="ECO:0007669"/>
    <property type="project" value="InterPro"/>
</dbReference>
<dbReference type="Pfam" id="PF13456">
    <property type="entry name" value="RVT_3"/>
    <property type="match status" value="1"/>
</dbReference>
<dbReference type="PANTHER" id="PTHR33116:SF86">
    <property type="entry name" value="REVERSE TRANSCRIPTASE DOMAIN-CONTAINING PROTEIN"/>
    <property type="match status" value="1"/>
</dbReference>
<protein>
    <recommendedName>
        <fullName evidence="5">RNase H type-1 domain-containing protein</fullName>
    </recommendedName>
</protein>
<gene>
    <name evidence="3" type="ORF">TSUD_395260</name>
</gene>
<dbReference type="OrthoDB" id="1434716at2759"/>
<sequence>MCSLGWEVGGGCLGVAETTAQVTNSWQCQLDPVRGYTAQGAYQLLTSQQHITLAATEELTWHKQVALKISILAWRLLRDRLPTKSNLVAIGIITPRAHLCVSGCGCAESAEHIFLSCSTFSSLWPLVRSWIDFSLVQTIMYCVTTVSFSILVNGQASNSFRPERGIRQGDPLSTYLFIICANVLSRMLTAAQDQSLINERKEACQLMTVFDEYQRISGQKINMDKSEMTFNPHTYHHIKEEFQAIMPLQVSSNISKYLGMPTHIGRSKQEVFNFIMDKVRNKLKGWKEKHLSFAGRGVVISVVVQAIPTYIMSCFLIPKHMCQHIEKTICKFWWGSNESNHKIHWKAMKDLFKPKFDGGMGFRNMQWFNLAMLAKKAWRLQTNPTSLLGKCLKARYYPNSDIIHAQQGRNTSYAWQSIHHGIWVINKGSCWKICDGQKVNLWEDNWIPQQNGYKLITPHNGHDNISKLRDIMVFEPSKGWNHTIIDQTVLPFEGELIKQIPLILEKTETMNHVFMDCQYATKIWFGSKLGVRFATSHRDFAERLVYSVIYLNNNDLRYIAAIIYGMWYARNQLIFEFNDIEDNTIINLASKWLNEYQNTNTKDTKVSIDSSTYVARRQTSDRNRQHHNANQTNRWKKPIQGMIKINCDANLAVEGRWGLGVLCHDSEGEILAAATWEIPGAADPILAEACALYNVVKLALDCGFFEVLIESDCSKVIDLVKEDCRNPKLYLGDFIRGFLCNKSKFRYCNFGHIRRKANKAAHALASLAHSEHNRVWLEEAHPTLVPILLMDSVL</sequence>
<dbReference type="InterPro" id="IPR036397">
    <property type="entry name" value="RNaseH_sf"/>
</dbReference>
<dbReference type="Proteomes" id="UP000242715">
    <property type="component" value="Unassembled WGS sequence"/>
</dbReference>
<dbReference type="InterPro" id="IPR026960">
    <property type="entry name" value="RVT-Znf"/>
</dbReference>
<dbReference type="EMBL" id="DF973667">
    <property type="protein sequence ID" value="GAU37345.1"/>
    <property type="molecule type" value="Genomic_DNA"/>
</dbReference>
<proteinExistence type="predicted"/>
<evidence type="ECO:0000313" key="3">
    <source>
        <dbReference type="EMBL" id="GAU37345.1"/>
    </source>
</evidence>
<feature type="domain" description="Reverse transcriptase zinc-binding" evidence="2">
    <location>
        <begin position="36"/>
        <end position="124"/>
    </location>
</feature>